<dbReference type="InterPro" id="IPR015943">
    <property type="entry name" value="WD40/YVTN_repeat-like_dom_sf"/>
</dbReference>
<organism evidence="14 15">
    <name type="scientific">Pisolithus microcarpus 441</name>
    <dbReference type="NCBI Taxonomy" id="765257"/>
    <lineage>
        <taxon>Eukaryota</taxon>
        <taxon>Fungi</taxon>
        <taxon>Dikarya</taxon>
        <taxon>Basidiomycota</taxon>
        <taxon>Agaricomycotina</taxon>
        <taxon>Agaricomycetes</taxon>
        <taxon>Agaricomycetidae</taxon>
        <taxon>Boletales</taxon>
        <taxon>Sclerodermatineae</taxon>
        <taxon>Pisolithaceae</taxon>
        <taxon>Pisolithus</taxon>
    </lineage>
</organism>
<proteinExistence type="inferred from homology"/>
<dbReference type="InterPro" id="IPR056164">
    <property type="entry name" value="Beta-prop_ELP1_1st"/>
</dbReference>
<evidence type="ECO:0000256" key="7">
    <source>
        <dbReference type="SAM" id="Coils"/>
    </source>
</evidence>
<sequence length="1351" mass="151536">MRNISQDSIQVVALRTEDVEQVTTNGTNATIAVTAFDVDRDVTFAATTCGGEILIWKTAGRRLLPPEESSFCFCGSYATPDPRIVSLRVLAEASRLVLVARSGDIVVWELGDSGDFNSDADVVGAVETGILAASWSPDDAFIALATDENVILMNSTFDVLSEVPLETSQFGEDAPINVGWGSKDTQFHGSIGRSHLKTPEKTNRQQESADDDGLPRITWRGDAAYFAVSARSSGNPSPRVIRVYSHEGRLQSTSEPVPGLEASVAWRPNGSLIASTQTDIRSGPQGTYRSGNHYVVFFERNGLRHGEFSLRRPLTSSESFYRVKDLLWSPDSVILAVWIEHTKGDTLQLWTSNNYHWKVLLKVVAVLALINEVNRYLKQEIYPQKACRFTTVAWHPEHSWKLVLTTYSQLIIRTFAWDTCAGASDTGCVGVVDGDHVLLTPFRTQNVPPPMSSYQLPVRAQHTAGDTSPSFLRRTPSHISLSPSNDILGALWGDGHIVIWSLHTHLEPGTGKVMDPVLLWTKDLGDEDGFWRQVQVSILDADVKERNLQVVVLGTTKQGFDLVSVHEVRFSHTEEQLHIVETHRTAQLPGRDGRLIPGLESLTSFWQSREGEIFRVDPQGEPPLCNFPEFCFSGVSLTAHGRQLFVGLSSSGKLYCTTEGSKPAELAINGNSFTVASGFVMFTTNTHEVHFASIAMLVGHLTSQSLAEDDPCKSNQAAMDIWQRRRVERGSRIVTVVPSTMSLVLQMPRGNLETINPRPLVMEAVKDDLEAGRWQKAFLACRKHRISLSVMVEHNEEAFMAGVSQFVEQIQQVDYINLFLTNIGQSELPAKTISNVCDAIRFELQTKDFSKYVNSILTAYVVKTPPDYEAGLALLLHLRDSQPEQVEDAVKYIIFLVDANKLFDTALGMYDFSLVLLVAQYAQKDPREYLPFLRELTALPSHYQRFRIDDYLQRYGKALKDLHLAGPTYFQEALDYIERHQLYEAGLEIWKATEQYHVVLGAYGSWLFDRRDYKQAALVFVEASDLRKAMVAHERALEWQELFQLSTKEVVPEEEVKEIAYRIAGELLSKKRYSEAARVFIDYANDICQAVIALVQGNEISEARRIVSLHGPPELLQEVIMPGALDVKAQLTEDLNEMREQLRKQLARLRELRIKKVQEPDSFYGTEQANMHNIDVMTDISMAPTAFTRYTVAPTTTSKASKRSSKTKRKMERKVGSGRKGTVDEEEYILKSVTKLVARCSVMQADVKKLLPHLLHFSELHRSEACIAQRDMELFEKELRDSVEEIWRSPSTAENPAPDSWTNRMSAKEKEQLMDPRERVPKPVVEGGDWGIGLLRTKTSVPVNVGLLGCQ</sequence>
<reference evidence="14 15" key="1">
    <citation type="submission" date="2014-04" db="EMBL/GenBank/DDBJ databases">
        <authorList>
            <consortium name="DOE Joint Genome Institute"/>
            <person name="Kuo A."/>
            <person name="Kohler A."/>
            <person name="Costa M.D."/>
            <person name="Nagy L.G."/>
            <person name="Floudas D."/>
            <person name="Copeland A."/>
            <person name="Barry K.W."/>
            <person name="Cichocki N."/>
            <person name="Veneault-Fourrey C."/>
            <person name="LaButti K."/>
            <person name="Lindquist E.A."/>
            <person name="Lipzen A."/>
            <person name="Lundell T."/>
            <person name="Morin E."/>
            <person name="Murat C."/>
            <person name="Sun H."/>
            <person name="Tunlid A."/>
            <person name="Henrissat B."/>
            <person name="Grigoriev I.V."/>
            <person name="Hibbett D.S."/>
            <person name="Martin F."/>
            <person name="Nordberg H.P."/>
            <person name="Cantor M.N."/>
            <person name="Hua S.X."/>
        </authorList>
    </citation>
    <scope>NUCLEOTIDE SEQUENCE [LARGE SCALE GENOMIC DNA]</scope>
    <source>
        <strain evidence="14 15">441</strain>
    </source>
</reference>
<feature type="domain" description="ELP1 first N-terminal beta-propeller" evidence="9">
    <location>
        <begin position="78"/>
        <end position="397"/>
    </location>
</feature>
<feature type="region of interest" description="Disordered" evidence="8">
    <location>
        <begin position="1195"/>
        <end position="1220"/>
    </location>
</feature>
<comment type="function">
    <text evidence="6">Component of the elongator complex which is required for multiple tRNA modifications, including mcm5U (5-methoxycarbonylmethyl uridine), mcm5s2U (5-methoxycarbonylmethyl-2-thiouridine), and ncm5U (5-carbamoylmethyl uridine). The elongator complex catalyzes formation of carboxymethyluridine in the wobble base at position 34 in tRNAs.</text>
</comment>
<dbReference type="InterPro" id="IPR006849">
    <property type="entry name" value="Elp1"/>
</dbReference>
<dbReference type="InterPro" id="IPR056167">
    <property type="entry name" value="A-sol_ELP1"/>
</dbReference>
<comment type="pathway">
    <text evidence="1">tRNA modification; 5-methoxycarbonylmethyl-2-thiouridine-tRNA biosynthesis.</text>
</comment>
<evidence type="ECO:0000256" key="1">
    <source>
        <dbReference type="ARBA" id="ARBA00005043"/>
    </source>
</evidence>
<dbReference type="PANTHER" id="PTHR12747">
    <property type="entry name" value="ELONGATOR COMPLEX PROTEIN 1"/>
    <property type="match status" value="1"/>
</dbReference>
<feature type="compositionally biased region" description="Basic residues" evidence="8">
    <location>
        <begin position="1200"/>
        <end position="1212"/>
    </location>
</feature>
<evidence type="ECO:0000256" key="3">
    <source>
        <dbReference type="ARBA" id="ARBA00022490"/>
    </source>
</evidence>
<feature type="coiled-coil region" evidence="7">
    <location>
        <begin position="1128"/>
        <end position="1159"/>
    </location>
</feature>
<feature type="domain" description="ELP1 TPR" evidence="11">
    <location>
        <begin position="943"/>
        <end position="1105"/>
    </location>
</feature>
<dbReference type="PANTHER" id="PTHR12747:SF0">
    <property type="entry name" value="ELONGATOR COMPLEX PROTEIN 1"/>
    <property type="match status" value="1"/>
</dbReference>
<dbReference type="GO" id="GO:0002926">
    <property type="term" value="P:tRNA wobble base 5-methoxycarbonylmethyl-2-thiouridinylation"/>
    <property type="evidence" value="ECO:0007669"/>
    <property type="project" value="TreeGrafter"/>
</dbReference>
<evidence type="ECO:0000259" key="11">
    <source>
        <dbReference type="Pfam" id="PF23878"/>
    </source>
</evidence>
<evidence type="ECO:0000259" key="10">
    <source>
        <dbReference type="Pfam" id="PF23797"/>
    </source>
</evidence>
<protein>
    <recommendedName>
        <fullName evidence="5 6">Elongator complex protein 1</fullName>
    </recommendedName>
</protein>
<dbReference type="InterPro" id="IPR056169">
    <property type="entry name" value="HB_ELP1"/>
</dbReference>
<dbReference type="Proteomes" id="UP000054018">
    <property type="component" value="Unassembled WGS sequence"/>
</dbReference>
<gene>
    <name evidence="14" type="ORF">PISMIDRAFT_30603</name>
</gene>
<keyword evidence="15" id="KW-1185">Reference proteome</keyword>
<feature type="domain" description="ELP1 N-terminal second beta-propeller" evidence="10">
    <location>
        <begin position="431"/>
        <end position="734"/>
    </location>
</feature>
<dbReference type="PIRSF" id="PIRSF017233">
    <property type="entry name" value="IKAP"/>
    <property type="match status" value="1"/>
</dbReference>
<dbReference type="Gene3D" id="2.130.10.10">
    <property type="entry name" value="YVTN repeat-like/Quinoprotein amine dehydrogenase"/>
    <property type="match status" value="1"/>
</dbReference>
<name>A0A0C9YVP5_9AGAM</name>
<dbReference type="SUPFAM" id="SSF82171">
    <property type="entry name" value="DPP6 N-terminal domain-like"/>
    <property type="match status" value="2"/>
</dbReference>
<evidence type="ECO:0000256" key="4">
    <source>
        <dbReference type="ARBA" id="ARBA00022694"/>
    </source>
</evidence>
<evidence type="ECO:0000313" key="14">
    <source>
        <dbReference type="EMBL" id="KIK18014.1"/>
    </source>
</evidence>
<evidence type="ECO:0000256" key="8">
    <source>
        <dbReference type="SAM" id="MobiDB-lite"/>
    </source>
</evidence>
<dbReference type="UniPathway" id="UPA00988"/>
<dbReference type="STRING" id="765257.A0A0C9YVP5"/>
<dbReference type="Pfam" id="PF23925">
    <property type="entry name" value="A-sol_ELP1"/>
    <property type="match status" value="2"/>
</dbReference>
<reference evidence="15" key="2">
    <citation type="submission" date="2015-01" db="EMBL/GenBank/DDBJ databases">
        <title>Evolutionary Origins and Diversification of the Mycorrhizal Mutualists.</title>
        <authorList>
            <consortium name="DOE Joint Genome Institute"/>
            <consortium name="Mycorrhizal Genomics Consortium"/>
            <person name="Kohler A."/>
            <person name="Kuo A."/>
            <person name="Nagy L.G."/>
            <person name="Floudas D."/>
            <person name="Copeland A."/>
            <person name="Barry K.W."/>
            <person name="Cichocki N."/>
            <person name="Veneault-Fourrey C."/>
            <person name="LaButti K."/>
            <person name="Lindquist E.A."/>
            <person name="Lipzen A."/>
            <person name="Lundell T."/>
            <person name="Morin E."/>
            <person name="Murat C."/>
            <person name="Riley R."/>
            <person name="Ohm R."/>
            <person name="Sun H."/>
            <person name="Tunlid A."/>
            <person name="Henrissat B."/>
            <person name="Grigoriev I.V."/>
            <person name="Hibbett D.S."/>
            <person name="Martin F."/>
        </authorList>
    </citation>
    <scope>NUCLEOTIDE SEQUENCE [LARGE SCALE GENOMIC DNA]</scope>
    <source>
        <strain evidence="15">441</strain>
    </source>
</reference>
<dbReference type="EMBL" id="KN833814">
    <property type="protein sequence ID" value="KIK18014.1"/>
    <property type="molecule type" value="Genomic_DNA"/>
</dbReference>
<dbReference type="GO" id="GO:0000049">
    <property type="term" value="F:tRNA binding"/>
    <property type="evidence" value="ECO:0007669"/>
    <property type="project" value="TreeGrafter"/>
</dbReference>
<comment type="similarity">
    <text evidence="2 6">Belongs to the ELP1/IKA1 family.</text>
</comment>
<dbReference type="InterPro" id="IPR056166">
    <property type="entry name" value="TPR_ELP1"/>
</dbReference>
<evidence type="ECO:0000259" key="13">
    <source>
        <dbReference type="Pfam" id="PF23936"/>
    </source>
</evidence>
<dbReference type="HOGENOM" id="CLU_001477_0_0_1"/>
<evidence type="ECO:0000313" key="15">
    <source>
        <dbReference type="Proteomes" id="UP000054018"/>
    </source>
</evidence>
<evidence type="ECO:0000256" key="6">
    <source>
        <dbReference type="PIRNR" id="PIRNR017233"/>
    </source>
</evidence>
<keyword evidence="4" id="KW-0819">tRNA processing</keyword>
<dbReference type="OrthoDB" id="40048at2759"/>
<keyword evidence="6" id="KW-0539">Nucleus</keyword>
<feature type="region of interest" description="Disordered" evidence="8">
    <location>
        <begin position="189"/>
        <end position="214"/>
    </location>
</feature>
<feature type="domain" description="ELP1 alpha-solenoid" evidence="12">
    <location>
        <begin position="758"/>
        <end position="826"/>
    </location>
</feature>
<comment type="subcellular location">
    <subcellularLocation>
        <location evidence="6">Cytoplasm</location>
    </subcellularLocation>
    <subcellularLocation>
        <location evidence="6">Nucleus</location>
    </subcellularLocation>
</comment>
<feature type="domain" description="ELP1 three-helical bundle" evidence="13">
    <location>
        <begin position="1118"/>
        <end position="1286"/>
    </location>
</feature>
<dbReference type="Pfam" id="PF04762">
    <property type="entry name" value="Beta-prop_ELP1_1st"/>
    <property type="match status" value="1"/>
</dbReference>
<feature type="domain" description="ELP1 alpha-solenoid" evidence="12">
    <location>
        <begin position="831"/>
        <end position="936"/>
    </location>
</feature>
<dbReference type="Pfam" id="PF23878">
    <property type="entry name" value="TPR_ELP1"/>
    <property type="match status" value="1"/>
</dbReference>
<evidence type="ECO:0000256" key="5">
    <source>
        <dbReference type="ARBA" id="ARBA00029535"/>
    </source>
</evidence>
<dbReference type="Pfam" id="PF23936">
    <property type="entry name" value="HB_ELP1"/>
    <property type="match status" value="1"/>
</dbReference>
<dbReference type="GO" id="GO:0005829">
    <property type="term" value="C:cytosol"/>
    <property type="evidence" value="ECO:0007669"/>
    <property type="project" value="TreeGrafter"/>
</dbReference>
<evidence type="ECO:0000259" key="12">
    <source>
        <dbReference type="Pfam" id="PF23925"/>
    </source>
</evidence>
<dbReference type="GO" id="GO:0033588">
    <property type="term" value="C:elongator holoenzyme complex"/>
    <property type="evidence" value="ECO:0007669"/>
    <property type="project" value="InterPro"/>
</dbReference>
<dbReference type="GO" id="GO:0005634">
    <property type="term" value="C:nucleus"/>
    <property type="evidence" value="ECO:0007669"/>
    <property type="project" value="UniProtKB-SubCell"/>
</dbReference>
<dbReference type="InterPro" id="IPR056165">
    <property type="entry name" value="Beta-prop_ELP1_2nd"/>
</dbReference>
<accession>A0A0C9YVP5</accession>
<evidence type="ECO:0000259" key="9">
    <source>
        <dbReference type="Pfam" id="PF04762"/>
    </source>
</evidence>
<keyword evidence="7" id="KW-0175">Coiled coil</keyword>
<keyword evidence="3 6" id="KW-0963">Cytoplasm</keyword>
<evidence type="ECO:0000256" key="2">
    <source>
        <dbReference type="ARBA" id="ARBA00006086"/>
    </source>
</evidence>
<dbReference type="Pfam" id="PF23797">
    <property type="entry name" value="Beta-prop_ELP1_2nd"/>
    <property type="match status" value="1"/>
</dbReference>